<protein>
    <recommendedName>
        <fullName evidence="6">Choline/carnitine acyltransferase domain-containing protein</fullName>
    </recommendedName>
</protein>
<dbReference type="RefSeq" id="XP_004995851.1">
    <property type="nucleotide sequence ID" value="XM_004995794.1"/>
</dbReference>
<evidence type="ECO:0000256" key="5">
    <source>
        <dbReference type="SAM" id="MobiDB-lite"/>
    </source>
</evidence>
<dbReference type="Proteomes" id="UP000007799">
    <property type="component" value="Unassembled WGS sequence"/>
</dbReference>
<dbReference type="InterPro" id="IPR042231">
    <property type="entry name" value="Cho/carn_acyl_trans_2"/>
</dbReference>
<feature type="compositionally biased region" description="Low complexity" evidence="5">
    <location>
        <begin position="363"/>
        <end position="381"/>
    </location>
</feature>
<reference evidence="7" key="1">
    <citation type="submission" date="2009-08" db="EMBL/GenBank/DDBJ databases">
        <title>Annotation of Salpingoeca rosetta.</title>
        <authorList>
            <consortium name="The Broad Institute Genome Sequencing Platform"/>
            <person name="Russ C."/>
            <person name="Cuomo C."/>
            <person name="Burger G."/>
            <person name="Gray M.W."/>
            <person name="Holland P.W.H."/>
            <person name="King N."/>
            <person name="Lang F.B.F."/>
            <person name="Roger A.J."/>
            <person name="Ruiz-Trillo I."/>
            <person name="Young S.K."/>
            <person name="Zeng Q."/>
            <person name="Gargeya S."/>
            <person name="Alvarado L."/>
            <person name="Berlin A."/>
            <person name="Chapman S.B."/>
            <person name="Chen Z."/>
            <person name="Freedman E."/>
            <person name="Gellesch M."/>
            <person name="Goldberg J."/>
            <person name="Griggs A."/>
            <person name="Gujja S."/>
            <person name="Heilman E."/>
            <person name="Heiman D."/>
            <person name="Howarth C."/>
            <person name="Mehta T."/>
            <person name="Neiman D."/>
            <person name="Pearson M."/>
            <person name="Roberts A."/>
            <person name="Saif S."/>
            <person name="Shea T."/>
            <person name="Shenoy N."/>
            <person name="Sisk P."/>
            <person name="Stolte C."/>
            <person name="Sykes S."/>
            <person name="White J."/>
            <person name="Yandava C."/>
            <person name="Haas B."/>
            <person name="Nusbaum C."/>
            <person name="Birren B."/>
        </authorList>
    </citation>
    <scope>NUCLEOTIDE SEQUENCE [LARGE SCALE GENOMIC DNA]</scope>
    <source>
        <strain evidence="7">ATCC 50818</strain>
    </source>
</reference>
<feature type="active site" description="Proton acceptor" evidence="4">
    <location>
        <position position="338"/>
    </location>
</feature>
<evidence type="ECO:0000259" key="6">
    <source>
        <dbReference type="Pfam" id="PF00755"/>
    </source>
</evidence>
<dbReference type="Gene3D" id="3.30.559.10">
    <property type="entry name" value="Chloramphenicol acetyltransferase-like domain"/>
    <property type="match status" value="1"/>
</dbReference>
<evidence type="ECO:0000256" key="2">
    <source>
        <dbReference type="ARBA" id="ARBA00022679"/>
    </source>
</evidence>
<proteinExistence type="inferred from homology"/>
<dbReference type="KEGG" id="sre:PTSG_03270"/>
<dbReference type="EMBL" id="GL832961">
    <property type="protein sequence ID" value="EGD82615.1"/>
    <property type="molecule type" value="Genomic_DNA"/>
</dbReference>
<gene>
    <name evidence="7" type="ORF">PTSG_03270</name>
</gene>
<dbReference type="Pfam" id="PF00755">
    <property type="entry name" value="Carn_acyltransf"/>
    <property type="match status" value="1"/>
</dbReference>
<sequence length="703" mass="76057">MAENKTAAALKDLDADMPEWQCPSFDELMVHACENMPVEAATWFVESLAPYRDALTQGEGTKRITMKAFNDILKGFFMLLPVPNFHQFGFFTMLQPASFQESKDAAAKACGPWSPMVWRAATLVCGIREMKRKALTNTLPDEVLAGHRQTKQPLVEMWTMRRARGSADGKEHMVEKSATAAGGRSCPDDLVLAVTCGTAVYVVRVPADGTADDVAADLTHIVQAEEEEAQQPGQGREAANDAQQQQQLGFCQLTYVLRPDLMTALGSDDTWHAIWDEVQNADFAVALFPRADSVALCPEDPVHGAMAFLRPGNEGGTVGDKNTLCVLGDGAATYIWDHVLMDGAPGIFFASHVYQHADKLASSLSSSSSPSTSTTTPTTTAGDLRRIAPPAGTRFDDWSDEVRSAMQAGMELSLERTRPETTFGTRHIVSDAFGRDAARAKGLSVDALFQATLQLALADLAIPELHEVTEVVSTRHFRYGRTTNMTGNSALMDAFVAAARDALYADGGDGDDGDVKERQEGGDNSDNGGGNSDAAGEERKQLLLLTKAALLLRGAVHVHKERIKAHKRCPPVFANMLMGFGEQAQREQDARATSSTEPFDLSQRCLDYFMQIASSERPRASRCLMMDSITISNGSDMPGVAVFGVTPSAPLVLGYIMRADGVEIDAISRCADLKTPRGVPLLDALPRAFHRAARAVADLLKLL</sequence>
<keyword evidence="3" id="KW-0012">Acyltransferase</keyword>
<dbReference type="InterPro" id="IPR039551">
    <property type="entry name" value="Cho/carn_acyl_trans"/>
</dbReference>
<feature type="region of interest" description="Disordered" evidence="5">
    <location>
        <begin position="363"/>
        <end position="396"/>
    </location>
</feature>
<dbReference type="GO" id="GO:0016746">
    <property type="term" value="F:acyltransferase activity"/>
    <property type="evidence" value="ECO:0007669"/>
    <property type="project" value="UniProtKB-KW"/>
</dbReference>
<evidence type="ECO:0000256" key="3">
    <source>
        <dbReference type="ARBA" id="ARBA00023315"/>
    </source>
</evidence>
<evidence type="ECO:0000313" key="8">
    <source>
        <dbReference type="Proteomes" id="UP000007799"/>
    </source>
</evidence>
<dbReference type="InParanoid" id="F2U4P9"/>
<feature type="domain" description="Choline/carnitine acyltransferase" evidence="6">
    <location>
        <begin position="103"/>
        <end position="501"/>
    </location>
</feature>
<comment type="similarity">
    <text evidence="1">Belongs to the carnitine/choline acetyltransferase family.</text>
</comment>
<evidence type="ECO:0000256" key="1">
    <source>
        <dbReference type="ARBA" id="ARBA00005232"/>
    </source>
</evidence>
<organism evidence="8">
    <name type="scientific">Salpingoeca rosetta (strain ATCC 50818 / BSB-021)</name>
    <dbReference type="NCBI Taxonomy" id="946362"/>
    <lineage>
        <taxon>Eukaryota</taxon>
        <taxon>Choanoflagellata</taxon>
        <taxon>Craspedida</taxon>
        <taxon>Salpingoecidae</taxon>
        <taxon>Salpingoeca</taxon>
    </lineage>
</organism>
<keyword evidence="2" id="KW-0808">Transferase</keyword>
<feature type="region of interest" description="Disordered" evidence="5">
    <location>
        <begin position="507"/>
        <end position="535"/>
    </location>
</feature>
<evidence type="ECO:0000313" key="7">
    <source>
        <dbReference type="EMBL" id="EGD82615.1"/>
    </source>
</evidence>
<dbReference type="InterPro" id="IPR000542">
    <property type="entry name" value="Carn_acyl_trans"/>
</dbReference>
<dbReference type="PANTHER" id="PTHR22589">
    <property type="entry name" value="CARNITINE O-ACYLTRANSFERASE"/>
    <property type="match status" value="1"/>
</dbReference>
<dbReference type="GeneID" id="16076437"/>
<accession>F2U4P9</accession>
<dbReference type="AlphaFoldDB" id="F2U4P9"/>
<keyword evidence="8" id="KW-1185">Reference proteome</keyword>
<dbReference type="InterPro" id="IPR023213">
    <property type="entry name" value="CAT-like_dom_sf"/>
</dbReference>
<evidence type="ECO:0000256" key="4">
    <source>
        <dbReference type="PIRSR" id="PIRSR600542-1"/>
    </source>
</evidence>
<name>F2U4P9_SALR5</name>
<dbReference type="SUPFAM" id="SSF52777">
    <property type="entry name" value="CoA-dependent acyltransferases"/>
    <property type="match status" value="2"/>
</dbReference>
<dbReference type="Gene3D" id="3.30.559.70">
    <property type="entry name" value="Choline/Carnitine o-acyltransferase, domain 2"/>
    <property type="match status" value="1"/>
</dbReference>